<keyword evidence="4" id="KW-1185">Reference proteome</keyword>
<feature type="compositionally biased region" description="Low complexity" evidence="2">
    <location>
        <begin position="360"/>
        <end position="373"/>
    </location>
</feature>
<name>A0ABP6PDE6_9ACTN</name>
<feature type="compositionally biased region" description="Polar residues" evidence="2">
    <location>
        <begin position="96"/>
        <end position="115"/>
    </location>
</feature>
<dbReference type="EMBL" id="BAAAVV010000007">
    <property type="protein sequence ID" value="GAA3175412.1"/>
    <property type="molecule type" value="Genomic_DNA"/>
</dbReference>
<feature type="region of interest" description="Disordered" evidence="2">
    <location>
        <begin position="341"/>
        <end position="373"/>
    </location>
</feature>
<dbReference type="PANTHER" id="PTHR30006">
    <property type="entry name" value="THIAMINE-BINDING PERIPLASMIC PROTEIN-RELATED"/>
    <property type="match status" value="1"/>
</dbReference>
<comment type="caution">
    <text evidence="3">The sequence shown here is derived from an EMBL/GenBank/DDBJ whole genome shotgun (WGS) entry which is preliminary data.</text>
</comment>
<keyword evidence="1" id="KW-0732">Signal</keyword>
<reference evidence="4" key="1">
    <citation type="journal article" date="2019" name="Int. J. Syst. Evol. Microbiol.">
        <title>The Global Catalogue of Microorganisms (GCM) 10K type strain sequencing project: providing services to taxonomists for standard genome sequencing and annotation.</title>
        <authorList>
            <consortium name="The Broad Institute Genomics Platform"/>
            <consortium name="The Broad Institute Genome Sequencing Center for Infectious Disease"/>
            <person name="Wu L."/>
            <person name="Ma J."/>
        </authorList>
    </citation>
    <scope>NUCLEOTIDE SEQUENCE [LARGE SCALE GENOMIC DNA]</scope>
    <source>
        <strain evidence="4">JCM 15614</strain>
    </source>
</reference>
<dbReference type="SUPFAM" id="SSF53850">
    <property type="entry name" value="Periplasmic binding protein-like II"/>
    <property type="match status" value="1"/>
</dbReference>
<feature type="region of interest" description="Disordered" evidence="2">
    <location>
        <begin position="95"/>
        <end position="119"/>
    </location>
</feature>
<sequence length="386" mass="40544">MRPTLRTGTLRTALAVVTAGITLTACGSGDGNGGGDGGGGSDAATATSAEDFGGMDALIEAAQEEGVLNVIALPPDWANYGEMLETFSEKYDIEINSASPDGSSQDELNAVTSQRGQDRAPDVLDLGTAFARQAQAQDLLAPYQVETWEEIPEGQKDPDGYWYNDYGGYISIGCNASVIAECPTSFEALLDPQYAGQVALNGNPTQAAAAFAGVWAASLANGGDLDDIGPGIDFFAQVKEIGNFNPVEITPATIQSGETPLAIDWDYLNAGLTDTLAEQGVEWQVNVPSDGLFGGYYSQAISAFAPHPAAARLWQEFLYSDEGQNIWLAGGARPVRLPSMQEAGTADEESLSALPPVEGTAEFPTQEQETAAQQVVAERWNAEISG</sequence>
<accession>A0ABP6PDE6</accession>
<evidence type="ECO:0000313" key="4">
    <source>
        <dbReference type="Proteomes" id="UP001499924"/>
    </source>
</evidence>
<dbReference type="Pfam" id="PF13343">
    <property type="entry name" value="SBP_bac_6"/>
    <property type="match status" value="1"/>
</dbReference>
<organism evidence="3 4">
    <name type="scientific">Blastococcus jejuensis</name>
    <dbReference type="NCBI Taxonomy" id="351224"/>
    <lineage>
        <taxon>Bacteria</taxon>
        <taxon>Bacillati</taxon>
        <taxon>Actinomycetota</taxon>
        <taxon>Actinomycetes</taxon>
        <taxon>Geodermatophilales</taxon>
        <taxon>Geodermatophilaceae</taxon>
        <taxon>Blastococcus</taxon>
    </lineage>
</organism>
<dbReference type="Proteomes" id="UP001499924">
    <property type="component" value="Unassembled WGS sequence"/>
</dbReference>
<protein>
    <submittedName>
        <fullName evidence="3">Extracellular solute-binding protein</fullName>
    </submittedName>
</protein>
<dbReference type="Gene3D" id="3.40.190.10">
    <property type="entry name" value="Periplasmic binding protein-like II"/>
    <property type="match status" value="2"/>
</dbReference>
<evidence type="ECO:0000256" key="1">
    <source>
        <dbReference type="ARBA" id="ARBA00022729"/>
    </source>
</evidence>
<proteinExistence type="predicted"/>
<gene>
    <name evidence="3" type="ORF">GCM10010531_31300</name>
</gene>
<evidence type="ECO:0000256" key="2">
    <source>
        <dbReference type="SAM" id="MobiDB-lite"/>
    </source>
</evidence>
<dbReference type="PANTHER" id="PTHR30006:SF2">
    <property type="entry name" value="ABC TRANSPORTER SUBSTRATE-BINDING PROTEIN"/>
    <property type="match status" value="1"/>
</dbReference>
<feature type="compositionally biased region" description="Gly residues" evidence="2">
    <location>
        <begin position="28"/>
        <end position="41"/>
    </location>
</feature>
<evidence type="ECO:0000313" key="3">
    <source>
        <dbReference type="EMBL" id="GAA3175412.1"/>
    </source>
</evidence>
<dbReference type="RefSeq" id="WP_344689889.1">
    <property type="nucleotide sequence ID" value="NZ_BAAAVV010000007.1"/>
</dbReference>
<dbReference type="PROSITE" id="PS51257">
    <property type="entry name" value="PROKAR_LIPOPROTEIN"/>
    <property type="match status" value="1"/>
</dbReference>
<feature type="region of interest" description="Disordered" evidence="2">
    <location>
        <begin position="26"/>
        <end position="47"/>
    </location>
</feature>